<feature type="transmembrane region" description="Helical" evidence="1">
    <location>
        <begin position="43"/>
        <end position="62"/>
    </location>
</feature>
<sequence length="202" mass="22809">MSPEPANKTPRAKPPRAGSRFQNVIRIRNFQALFQRYARPGDLIFASAFMVLALLLLALLPVETTWAARTKLYQQPAFWPGVAILSMVLFAAGHLLGALVSTRRPGWQAELWAWLRSLEFAAWFLAYVWLVPQAGYLPSTVAFCCALAFRMGYRSWRWMGIAALFALAVVVVFKSFLQVKIPAGAVYDHLPDQIRTFVMINF</sequence>
<proteinExistence type="predicted"/>
<dbReference type="InterPro" id="IPR009936">
    <property type="entry name" value="DUF1468"/>
</dbReference>
<feature type="transmembrane region" description="Helical" evidence="1">
    <location>
        <begin position="111"/>
        <end position="130"/>
    </location>
</feature>
<dbReference type="Proteomes" id="UP000231702">
    <property type="component" value="Unassembled WGS sequence"/>
</dbReference>
<evidence type="ECO:0000313" key="3">
    <source>
        <dbReference type="EMBL" id="PJE28795.1"/>
    </source>
</evidence>
<dbReference type="EMBL" id="OBEA01000002">
    <property type="protein sequence ID" value="SNY48219.1"/>
    <property type="molecule type" value="Genomic_DNA"/>
</dbReference>
<evidence type="ECO:0000313" key="4">
    <source>
        <dbReference type="EMBL" id="SNY48219.1"/>
    </source>
</evidence>
<keyword evidence="1" id="KW-0812">Transmembrane</keyword>
<dbReference type="EMBL" id="PGTD01000016">
    <property type="protein sequence ID" value="PJE28795.1"/>
    <property type="molecule type" value="Genomic_DNA"/>
</dbReference>
<keyword evidence="1" id="KW-0472">Membrane</keyword>
<gene>
    <name evidence="3" type="ORF">CVM39_10035</name>
    <name evidence="4" type="ORF">SAMN06297129_1362</name>
</gene>
<dbReference type="RefSeq" id="WP_097145113.1">
    <property type="nucleotide sequence ID" value="NZ_OBEA01000002.1"/>
</dbReference>
<organism evidence="4 5">
    <name type="scientific">Pseudooceanicola antarcticus</name>
    <dbReference type="NCBI Taxonomy" id="1247613"/>
    <lineage>
        <taxon>Bacteria</taxon>
        <taxon>Pseudomonadati</taxon>
        <taxon>Pseudomonadota</taxon>
        <taxon>Alphaproteobacteria</taxon>
        <taxon>Rhodobacterales</taxon>
        <taxon>Paracoccaceae</taxon>
        <taxon>Pseudooceanicola</taxon>
    </lineage>
</organism>
<feature type="transmembrane region" description="Helical" evidence="1">
    <location>
        <begin position="77"/>
        <end position="99"/>
    </location>
</feature>
<evidence type="ECO:0000259" key="2">
    <source>
        <dbReference type="Pfam" id="PF07331"/>
    </source>
</evidence>
<protein>
    <submittedName>
        <fullName evidence="4">Tripartite tricarboxylate transporter TctB family protein</fullName>
    </submittedName>
</protein>
<dbReference type="AlphaFoldDB" id="A0A285IJQ8"/>
<accession>A0A285IJQ8</accession>
<dbReference type="Proteomes" id="UP000231655">
    <property type="component" value="Unassembled WGS sequence"/>
</dbReference>
<evidence type="ECO:0000313" key="5">
    <source>
        <dbReference type="Proteomes" id="UP000231655"/>
    </source>
</evidence>
<dbReference type="Pfam" id="PF07331">
    <property type="entry name" value="TctB"/>
    <property type="match status" value="1"/>
</dbReference>
<feature type="domain" description="DUF1468" evidence="2">
    <location>
        <begin position="49"/>
        <end position="182"/>
    </location>
</feature>
<name>A0A285IJQ8_9RHOB</name>
<reference evidence="4 5" key="1">
    <citation type="submission" date="2017-09" db="EMBL/GenBank/DDBJ databases">
        <authorList>
            <person name="Ehlers B."/>
            <person name="Leendertz F.H."/>
        </authorList>
    </citation>
    <scope>NUCLEOTIDE SEQUENCE [LARGE SCALE GENOMIC DNA]</scope>
    <source>
        <strain evidence="4 5">CGMCC 1.12662</strain>
    </source>
</reference>
<dbReference type="OrthoDB" id="8454209at2"/>
<evidence type="ECO:0000313" key="6">
    <source>
        <dbReference type="Proteomes" id="UP000231702"/>
    </source>
</evidence>
<reference evidence="3 6" key="2">
    <citation type="journal article" date="2018" name="Int. J. Syst. Evol. Microbiol.">
        <title>Pseudooceanicola lipolyticus sp. nov., a marine alphaproteobacterium, reclassification of Oceanicola flagellatus as Pseudooceanicola flagellatus comb. nov. and emended description of the genus Pseudooceanicola.</title>
        <authorList>
            <person name="Huang M.-M."/>
            <person name="Guo L.-L."/>
            <person name="Wu Y.-H."/>
            <person name="Lai Q.-L."/>
            <person name="Shao Z.-Z."/>
            <person name="Wang C.-S."/>
            <person name="Wu M."/>
            <person name="Xu X.-W."/>
        </authorList>
    </citation>
    <scope>NUCLEOTIDE SEQUENCE [LARGE SCALE GENOMIC DNA]</scope>
    <source>
        <strain evidence="3 6">Ar-45</strain>
    </source>
</reference>
<keyword evidence="1" id="KW-1133">Transmembrane helix</keyword>
<keyword evidence="6" id="KW-1185">Reference proteome</keyword>
<evidence type="ECO:0000256" key="1">
    <source>
        <dbReference type="SAM" id="Phobius"/>
    </source>
</evidence>
<feature type="transmembrane region" description="Helical" evidence="1">
    <location>
        <begin position="158"/>
        <end position="177"/>
    </location>
</feature>